<sequence length="191" mass="21899">MFIKMKVSSLAFVLIAATSISSAKNYQGVIEDIIESDSRNQGVEVTLESKRNDLWFCVKSLEDFVGPMDVFRVFLQSAGRLKEESFDSVKLCYGNAEKFSLPGTQYSVMGKQLETQNIMYTIRTFPKKLALPTGSPAFEKHRGGVLYEMKWQMRDFKSMNEQWYLVDVIEAREAKKDAMRPKTFAPDEEVF</sequence>
<evidence type="ECO:0000256" key="1">
    <source>
        <dbReference type="SAM" id="SignalP"/>
    </source>
</evidence>
<dbReference type="RefSeq" id="WP_055463028.1">
    <property type="nucleotide sequence ID" value="NZ_CYHG01000005.1"/>
</dbReference>
<dbReference type="STRING" id="1137284.GCA_001418205_01937"/>
<reference evidence="3" key="1">
    <citation type="submission" date="2015-08" db="EMBL/GenBank/DDBJ databases">
        <authorList>
            <person name="Varghese N."/>
        </authorList>
    </citation>
    <scope>NUCLEOTIDE SEQUENCE [LARGE SCALE GENOMIC DNA]</scope>
    <source>
        <strain evidence="3">JCM 18476</strain>
    </source>
</reference>
<evidence type="ECO:0000313" key="2">
    <source>
        <dbReference type="EMBL" id="CUB04077.1"/>
    </source>
</evidence>
<protein>
    <submittedName>
        <fullName evidence="2">Uncharacterized protein</fullName>
    </submittedName>
</protein>
<gene>
    <name evidence="2" type="ORF">Ga0061065_105169</name>
</gene>
<proteinExistence type="predicted"/>
<feature type="signal peptide" evidence="1">
    <location>
        <begin position="1"/>
        <end position="23"/>
    </location>
</feature>
<dbReference type="Proteomes" id="UP000182769">
    <property type="component" value="Unassembled WGS sequence"/>
</dbReference>
<dbReference type="EMBL" id="CYHG01000005">
    <property type="protein sequence ID" value="CUB04077.1"/>
    <property type="molecule type" value="Genomic_DNA"/>
</dbReference>
<keyword evidence="3" id="KW-1185">Reference proteome</keyword>
<organism evidence="2 3">
    <name type="scientific">Marinomonas fungiae</name>
    <dbReference type="NCBI Taxonomy" id="1137284"/>
    <lineage>
        <taxon>Bacteria</taxon>
        <taxon>Pseudomonadati</taxon>
        <taxon>Pseudomonadota</taxon>
        <taxon>Gammaproteobacteria</taxon>
        <taxon>Oceanospirillales</taxon>
        <taxon>Oceanospirillaceae</taxon>
        <taxon>Marinomonas</taxon>
    </lineage>
</organism>
<evidence type="ECO:0000313" key="3">
    <source>
        <dbReference type="Proteomes" id="UP000182769"/>
    </source>
</evidence>
<name>A0A0K6ILA1_9GAMM</name>
<accession>A0A0K6ILA1</accession>
<dbReference type="OrthoDB" id="8455690at2"/>
<keyword evidence="1" id="KW-0732">Signal</keyword>
<feature type="chain" id="PRO_5005505657" evidence="1">
    <location>
        <begin position="24"/>
        <end position="191"/>
    </location>
</feature>
<dbReference type="AlphaFoldDB" id="A0A0K6ILA1"/>